<reference evidence="1 2" key="1">
    <citation type="journal article" date="2016" name="Nat. Commun.">
        <title>Thousands of microbial genomes shed light on interconnected biogeochemical processes in an aquifer system.</title>
        <authorList>
            <person name="Anantharaman K."/>
            <person name="Brown C.T."/>
            <person name="Hug L.A."/>
            <person name="Sharon I."/>
            <person name="Castelle C.J."/>
            <person name="Probst A.J."/>
            <person name="Thomas B.C."/>
            <person name="Singh A."/>
            <person name="Wilkins M.J."/>
            <person name="Karaoz U."/>
            <person name="Brodie E.L."/>
            <person name="Williams K.H."/>
            <person name="Hubbard S.S."/>
            <person name="Banfield J.F."/>
        </authorList>
    </citation>
    <scope>NUCLEOTIDE SEQUENCE [LARGE SCALE GENOMIC DNA]</scope>
</reference>
<evidence type="ECO:0000313" key="1">
    <source>
        <dbReference type="EMBL" id="OHA52534.1"/>
    </source>
</evidence>
<comment type="caution">
    <text evidence="1">The sequence shown here is derived from an EMBL/GenBank/DDBJ whole genome shotgun (WGS) entry which is preliminary data.</text>
</comment>
<name>A0A1G2PW21_9BACT</name>
<evidence type="ECO:0000313" key="2">
    <source>
        <dbReference type="Proteomes" id="UP000176951"/>
    </source>
</evidence>
<proteinExistence type="predicted"/>
<dbReference type="AlphaFoldDB" id="A0A1G2PW21"/>
<accession>A0A1G2PW21</accession>
<protein>
    <submittedName>
        <fullName evidence="1">Uncharacterized protein</fullName>
    </submittedName>
</protein>
<gene>
    <name evidence="1" type="ORF">A3A97_03925</name>
</gene>
<organism evidence="1 2">
    <name type="scientific">Candidatus Terrybacteria bacterium RIFCSPLOWO2_01_FULL_40_23</name>
    <dbReference type="NCBI Taxonomy" id="1802366"/>
    <lineage>
        <taxon>Bacteria</taxon>
        <taxon>Candidatus Terryibacteriota</taxon>
    </lineage>
</organism>
<dbReference type="EMBL" id="MHSW01000008">
    <property type="protein sequence ID" value="OHA52534.1"/>
    <property type="molecule type" value="Genomic_DNA"/>
</dbReference>
<dbReference type="Proteomes" id="UP000176951">
    <property type="component" value="Unassembled WGS sequence"/>
</dbReference>
<sequence>MIPIEDFRKSLGETGRMLPQREIEGLLRLHYQIADVLFDLWIRKTAKTVVSAQIQIHKQDGNIIEVFNFGFIYVS</sequence>